<evidence type="ECO:0000256" key="3">
    <source>
        <dbReference type="ARBA" id="ARBA00022692"/>
    </source>
</evidence>
<dbReference type="Pfam" id="PF02706">
    <property type="entry name" value="Wzz"/>
    <property type="match status" value="1"/>
</dbReference>
<dbReference type="InterPro" id="IPR050445">
    <property type="entry name" value="Bact_polysacc_biosynth/exp"/>
</dbReference>
<keyword evidence="3 6" id="KW-0812">Transmembrane</keyword>
<dbReference type="OrthoDB" id="9775724at2"/>
<feature type="domain" description="Polysaccharide chain length determinant N-terminal" evidence="7">
    <location>
        <begin position="12"/>
        <end position="86"/>
    </location>
</feature>
<dbReference type="GO" id="GO:0004713">
    <property type="term" value="F:protein tyrosine kinase activity"/>
    <property type="evidence" value="ECO:0007669"/>
    <property type="project" value="TreeGrafter"/>
</dbReference>
<evidence type="ECO:0000259" key="7">
    <source>
        <dbReference type="Pfam" id="PF02706"/>
    </source>
</evidence>
<protein>
    <recommendedName>
        <fullName evidence="7">Polysaccharide chain length determinant N-terminal domain-containing protein</fullName>
    </recommendedName>
</protein>
<evidence type="ECO:0000256" key="5">
    <source>
        <dbReference type="ARBA" id="ARBA00023136"/>
    </source>
</evidence>
<dbReference type="SUPFAM" id="SSF160355">
    <property type="entry name" value="Bacterial polysaccharide co-polymerase-like"/>
    <property type="match status" value="1"/>
</dbReference>
<keyword evidence="9" id="KW-1185">Reference proteome</keyword>
<evidence type="ECO:0000313" key="9">
    <source>
        <dbReference type="Proteomes" id="UP000388235"/>
    </source>
</evidence>
<dbReference type="PANTHER" id="PTHR32309:SF13">
    <property type="entry name" value="FERRIC ENTEROBACTIN TRANSPORT PROTEIN FEPE"/>
    <property type="match status" value="1"/>
</dbReference>
<evidence type="ECO:0000313" key="8">
    <source>
        <dbReference type="EMBL" id="QGG81238.1"/>
    </source>
</evidence>
<evidence type="ECO:0000256" key="1">
    <source>
        <dbReference type="ARBA" id="ARBA00004651"/>
    </source>
</evidence>
<evidence type="ECO:0000256" key="4">
    <source>
        <dbReference type="ARBA" id="ARBA00022989"/>
    </source>
</evidence>
<dbReference type="RefSeq" id="WP_153714741.1">
    <property type="nucleotide sequence ID" value="NZ_CP045871.1"/>
</dbReference>
<dbReference type="InterPro" id="IPR003856">
    <property type="entry name" value="LPS_length_determ_N"/>
</dbReference>
<dbReference type="AlphaFoldDB" id="A0A5Q2QA82"/>
<evidence type="ECO:0000256" key="6">
    <source>
        <dbReference type="SAM" id="Phobius"/>
    </source>
</evidence>
<sequence>MENPVPSNGYDDEIDLFQLVETVWDGKWLIALFTAGAMALGGGFLALAPTTYTGDVQLQPQSQAYMSQFSSLYNISSIGDVTAGRSNADSQDLVQQRGVALQLTAEDLRTTFIREFEDYAEVRAQTSSVFADELSGVEPSKRALAALAMAKDFKIARPGKNQENYRLTFEAPSEAGGLEVLARALPEVYAGAASQIRQNIENFKVATLAGAVNELAAVEAALQAKVRAYEYETTSRVAFLREQAEIARELGIAQGTSVRVLTPDSSDSSVAVRAEEPLYERGYRALEKEISLIQNRSPEAFGHYIAGYRELVEQRELLLSDTRVAQIERALGQLPLGEGFTPVVIDLELMDVKSNRKTSLVLALSLVLGGMVGVLFVLIRSGYRGYKARQA</sequence>
<dbReference type="EMBL" id="CP045871">
    <property type="protein sequence ID" value="QGG81238.1"/>
    <property type="molecule type" value="Genomic_DNA"/>
</dbReference>
<name>A0A5Q2QA82_9GAMM</name>
<organism evidence="8 9">
    <name type="scientific">Litorivicinus lipolyticus</name>
    <dbReference type="NCBI Taxonomy" id="418701"/>
    <lineage>
        <taxon>Bacteria</taxon>
        <taxon>Pseudomonadati</taxon>
        <taxon>Pseudomonadota</taxon>
        <taxon>Gammaproteobacteria</taxon>
        <taxon>Oceanospirillales</taxon>
        <taxon>Litorivicinaceae</taxon>
        <taxon>Litorivicinus</taxon>
    </lineage>
</organism>
<keyword evidence="4 6" id="KW-1133">Transmembrane helix</keyword>
<evidence type="ECO:0000256" key="2">
    <source>
        <dbReference type="ARBA" id="ARBA00022475"/>
    </source>
</evidence>
<gene>
    <name evidence="8" type="ORF">GH975_11945</name>
</gene>
<keyword evidence="5 6" id="KW-0472">Membrane</keyword>
<dbReference type="Proteomes" id="UP000388235">
    <property type="component" value="Chromosome"/>
</dbReference>
<feature type="transmembrane region" description="Helical" evidence="6">
    <location>
        <begin position="360"/>
        <end position="379"/>
    </location>
</feature>
<feature type="transmembrane region" description="Helical" evidence="6">
    <location>
        <begin position="28"/>
        <end position="48"/>
    </location>
</feature>
<reference evidence="8 9" key="1">
    <citation type="submission" date="2019-11" db="EMBL/GenBank/DDBJ databases">
        <authorList>
            <person name="Khan S.A."/>
            <person name="Jeon C.O."/>
            <person name="Chun B.H."/>
        </authorList>
    </citation>
    <scope>NUCLEOTIDE SEQUENCE [LARGE SCALE GENOMIC DNA]</scope>
    <source>
        <strain evidence="8 9">IMCC 1097</strain>
    </source>
</reference>
<proteinExistence type="predicted"/>
<keyword evidence="2" id="KW-1003">Cell membrane</keyword>
<comment type="subcellular location">
    <subcellularLocation>
        <location evidence="1">Cell membrane</location>
        <topology evidence="1">Multi-pass membrane protein</topology>
    </subcellularLocation>
</comment>
<dbReference type="PANTHER" id="PTHR32309">
    <property type="entry name" value="TYROSINE-PROTEIN KINASE"/>
    <property type="match status" value="1"/>
</dbReference>
<dbReference type="KEGG" id="llp:GH975_11945"/>
<dbReference type="Gene3D" id="3.30.1890.10">
    <property type="entry name" value="FepE-like"/>
    <property type="match status" value="1"/>
</dbReference>
<accession>A0A5Q2QA82</accession>
<dbReference type="GO" id="GO:0005886">
    <property type="term" value="C:plasma membrane"/>
    <property type="evidence" value="ECO:0007669"/>
    <property type="project" value="UniProtKB-SubCell"/>
</dbReference>